<organism evidence="1 2">
    <name type="scientific">Bacillus cytotoxicus</name>
    <dbReference type="NCBI Taxonomy" id="580165"/>
    <lineage>
        <taxon>Bacteria</taxon>
        <taxon>Bacillati</taxon>
        <taxon>Bacillota</taxon>
        <taxon>Bacilli</taxon>
        <taxon>Bacillales</taxon>
        <taxon>Bacillaceae</taxon>
        <taxon>Bacillus</taxon>
        <taxon>Bacillus cereus group</taxon>
    </lineage>
</organism>
<dbReference type="AlphaFoldDB" id="A0AAX2CKG0"/>
<gene>
    <name evidence="1" type="ORF">BCB44BAC_03342</name>
</gene>
<accession>A0AAX2CKG0</accession>
<reference evidence="1 2" key="1">
    <citation type="submission" date="2016-08" db="EMBL/GenBank/DDBJ databases">
        <authorList>
            <person name="Loux V."/>
            <person name="Rue O."/>
        </authorList>
    </citation>
    <scope>NUCLEOTIDE SEQUENCE [LARGE SCALE GENOMIC DNA]</scope>
    <source>
        <strain evidence="1 2">AFSSA_08CEB44bac</strain>
    </source>
</reference>
<dbReference type="Proteomes" id="UP000242164">
    <property type="component" value="Unassembled WGS sequence"/>
</dbReference>
<evidence type="ECO:0000313" key="1">
    <source>
        <dbReference type="EMBL" id="SCM00606.1"/>
    </source>
</evidence>
<name>A0AAX2CKG0_9BACI</name>
<protein>
    <submittedName>
        <fullName evidence="1">Uncharacterized protein</fullName>
    </submittedName>
</protein>
<sequence>MIVYVLIHETLCYLDGFEFTSEVNVEGVFVNELDAKLALLDSKSGAYDSFYIEETELVG</sequence>
<dbReference type="EMBL" id="FMIK01000046">
    <property type="protein sequence ID" value="SCM00606.1"/>
    <property type="molecule type" value="Genomic_DNA"/>
</dbReference>
<evidence type="ECO:0000313" key="2">
    <source>
        <dbReference type="Proteomes" id="UP000242164"/>
    </source>
</evidence>
<comment type="caution">
    <text evidence="1">The sequence shown here is derived from an EMBL/GenBank/DDBJ whole genome shotgun (WGS) entry which is preliminary data.</text>
</comment>
<proteinExistence type="predicted"/>
<dbReference type="RefSeq" id="WP_087099199.1">
    <property type="nucleotide sequence ID" value="NZ_CP066179.1"/>
</dbReference>